<dbReference type="GeneID" id="20003944"/>
<feature type="transmembrane region" description="Helical" evidence="1">
    <location>
        <begin position="43"/>
        <end position="62"/>
    </location>
</feature>
<dbReference type="InterPro" id="IPR006725">
    <property type="entry name" value="PIF2"/>
</dbReference>
<sequence>MSRAAAGCTAPTTPQTTMGAAATTATVMAMALRALQLSGTDMFLLLVVCVLLFMFLLYKPIYDAHATIKTNQADYNDTVDERIDFMQNVLRRRRYVPLSALPHVQFNTDLGTINEGETKCLSVPVYVGLRNTPQYDCATLCDNPGAAYFFVGPYDKFVINGQMLMQGGYCTTSSVPRNCNRETSVVVHSLNQWSCIAEDPRYFAGAQNMTQVAGRQHPERIAPGQANRNVLFDRLLGLEVDVARNTFRSHWDEEMPDGSGRRFEMRCNALDSRYNRMFVNPLNPIECLPNVCTNVNYVHQDVRPNFETGECECGDFSVTRVRHVVPGDRTSLCAGVVDTFDRDSRSLQYRIECVNYDMLVDRYSPNMLWCPESIFVMNTDNAHLFTVPGSFPMSGNGLNEPTWRFYMDTRNRVPYEIDRPLPES</sequence>
<evidence type="ECO:0000313" key="2">
    <source>
        <dbReference type="EMBL" id="AIE47761.1"/>
    </source>
</evidence>
<protein>
    <submittedName>
        <fullName evidence="2">Pif2</fullName>
    </submittedName>
</protein>
<keyword evidence="1" id="KW-0472">Membrane</keyword>
<dbReference type="Proteomes" id="UP000203240">
    <property type="component" value="Segment"/>
</dbReference>
<keyword evidence="3" id="KW-1185">Reference proteome</keyword>
<dbReference type="Pfam" id="PF04631">
    <property type="entry name" value="PIF2"/>
    <property type="match status" value="1"/>
</dbReference>
<keyword evidence="1" id="KW-1133">Transmembrane helix</keyword>
<dbReference type="RefSeq" id="YP_009049856.1">
    <property type="nucleotide sequence ID" value="NC_024625.1"/>
</dbReference>
<reference evidence="2 3" key="1">
    <citation type="journal article" date="2015" name="Genome Announc.">
        <title>A Distinct Group II Alphabaculovirus Isolated from a Peridroma Species.</title>
        <authorList>
            <person name="Rohrmann G.F."/>
            <person name="Erlandson M.A."/>
            <person name="Theilmann D.A."/>
        </authorList>
    </citation>
    <scope>NUCLEOTIDE SEQUENCE [LARGE SCALE GENOMIC DNA]</scope>
    <source>
        <strain evidence="2">GR_167</strain>
    </source>
</reference>
<name>A0A068LMI5_9ABAC</name>
<evidence type="ECO:0000256" key="1">
    <source>
        <dbReference type="SAM" id="Phobius"/>
    </source>
</evidence>
<keyword evidence="1" id="KW-0812">Transmembrane</keyword>
<gene>
    <name evidence="2" type="ORF">pesp030</name>
</gene>
<proteinExistence type="predicted"/>
<organism evidence="2 3">
    <name type="scientific">Peridroma alphabaculovirus</name>
    <dbReference type="NCBI Taxonomy" id="1346829"/>
    <lineage>
        <taxon>Viruses</taxon>
        <taxon>Viruses incertae sedis</taxon>
        <taxon>Naldaviricetes</taxon>
        <taxon>Lefavirales</taxon>
        <taxon>Baculoviridae</taxon>
        <taxon>Alphabaculovirus</taxon>
    </lineage>
</organism>
<evidence type="ECO:0000313" key="3">
    <source>
        <dbReference type="Proteomes" id="UP000203240"/>
    </source>
</evidence>
<dbReference type="EMBL" id="KM009991">
    <property type="protein sequence ID" value="AIE47761.1"/>
    <property type="molecule type" value="Genomic_DNA"/>
</dbReference>
<dbReference type="OrthoDB" id="7191at10239"/>
<accession>A0A068LMI5</accession>